<dbReference type="InterPro" id="IPR036097">
    <property type="entry name" value="HisK_dim/P_sf"/>
</dbReference>
<evidence type="ECO:0000256" key="4">
    <source>
        <dbReference type="PROSITE-ProRule" id="PRU00169"/>
    </source>
</evidence>
<dbReference type="Pfam" id="PF13426">
    <property type="entry name" value="PAS_9"/>
    <property type="match status" value="1"/>
</dbReference>
<dbReference type="SMART" id="SM00387">
    <property type="entry name" value="HATPase_c"/>
    <property type="match status" value="1"/>
</dbReference>
<dbReference type="SMART" id="SM00086">
    <property type="entry name" value="PAC"/>
    <property type="match status" value="1"/>
</dbReference>
<dbReference type="PRINTS" id="PR00344">
    <property type="entry name" value="BCTRLSENSOR"/>
</dbReference>
<dbReference type="CDD" id="cd00130">
    <property type="entry name" value="PAS"/>
    <property type="match status" value="1"/>
</dbReference>
<keyword evidence="3 4" id="KW-0597">Phosphoprotein</keyword>
<comment type="caution">
    <text evidence="9">The sequence shown here is derived from an EMBL/GenBank/DDBJ whole genome shotgun (WGS) entry which is preliminary data.</text>
</comment>
<dbReference type="Proteomes" id="UP000518300">
    <property type="component" value="Unassembled WGS sequence"/>
</dbReference>
<dbReference type="AlphaFoldDB" id="A0A848LWY2"/>
<dbReference type="SMART" id="SM00091">
    <property type="entry name" value="PAS"/>
    <property type="match status" value="1"/>
</dbReference>
<dbReference type="InterPro" id="IPR011006">
    <property type="entry name" value="CheY-like_superfamily"/>
</dbReference>
<name>A0A848LWY2_9BACT</name>
<dbReference type="SMART" id="SM00388">
    <property type="entry name" value="HisKA"/>
    <property type="match status" value="1"/>
</dbReference>
<feature type="domain" description="PAS" evidence="7">
    <location>
        <begin position="161"/>
        <end position="199"/>
    </location>
</feature>
<dbReference type="EC" id="2.7.13.3" evidence="2"/>
<dbReference type="SUPFAM" id="SSF52172">
    <property type="entry name" value="CheY-like"/>
    <property type="match status" value="1"/>
</dbReference>
<dbReference type="Gene3D" id="3.30.565.10">
    <property type="entry name" value="Histidine kinase-like ATPase, C-terminal domain"/>
    <property type="match status" value="1"/>
</dbReference>
<dbReference type="PROSITE" id="PS50112">
    <property type="entry name" value="PAS"/>
    <property type="match status" value="1"/>
</dbReference>
<dbReference type="Gene3D" id="3.30.450.20">
    <property type="entry name" value="PAS domain"/>
    <property type="match status" value="1"/>
</dbReference>
<dbReference type="SMART" id="SM00448">
    <property type="entry name" value="REC"/>
    <property type="match status" value="1"/>
</dbReference>
<dbReference type="Pfam" id="PF00072">
    <property type="entry name" value="Response_reg"/>
    <property type="match status" value="1"/>
</dbReference>
<dbReference type="InterPro" id="IPR001789">
    <property type="entry name" value="Sig_transdc_resp-reg_receiver"/>
</dbReference>
<feature type="domain" description="Histidine kinase" evidence="5">
    <location>
        <begin position="289"/>
        <end position="505"/>
    </location>
</feature>
<proteinExistence type="predicted"/>
<dbReference type="Gene3D" id="3.40.50.2300">
    <property type="match status" value="1"/>
</dbReference>
<dbReference type="Pfam" id="PF00512">
    <property type="entry name" value="HisKA"/>
    <property type="match status" value="1"/>
</dbReference>
<dbReference type="PROSITE" id="PS50113">
    <property type="entry name" value="PAC"/>
    <property type="match status" value="1"/>
</dbReference>
<keyword evidence="10" id="KW-1185">Reference proteome</keyword>
<dbReference type="Gene3D" id="1.10.287.130">
    <property type="match status" value="1"/>
</dbReference>
<dbReference type="CDD" id="cd00075">
    <property type="entry name" value="HATPase"/>
    <property type="match status" value="1"/>
</dbReference>
<protein>
    <recommendedName>
        <fullName evidence="2">histidine kinase</fullName>
        <ecNumber evidence="2">2.7.13.3</ecNumber>
    </recommendedName>
</protein>
<evidence type="ECO:0000259" key="7">
    <source>
        <dbReference type="PROSITE" id="PS50112"/>
    </source>
</evidence>
<dbReference type="InterPro" id="IPR004358">
    <property type="entry name" value="Sig_transdc_His_kin-like_C"/>
</dbReference>
<reference evidence="9 10" key="1">
    <citation type="submission" date="2020-04" db="EMBL/GenBank/DDBJ databases">
        <title>Draft genome of Pyxidicoccus fallax type strain.</title>
        <authorList>
            <person name="Whitworth D.E."/>
        </authorList>
    </citation>
    <scope>NUCLEOTIDE SEQUENCE [LARGE SCALE GENOMIC DNA]</scope>
    <source>
        <strain evidence="9 10">DSM 14698</strain>
    </source>
</reference>
<dbReference type="InterPro" id="IPR005467">
    <property type="entry name" value="His_kinase_dom"/>
</dbReference>
<dbReference type="PANTHER" id="PTHR43547:SF2">
    <property type="entry name" value="HYBRID SIGNAL TRANSDUCTION HISTIDINE KINASE C"/>
    <property type="match status" value="1"/>
</dbReference>
<dbReference type="InterPro" id="IPR003661">
    <property type="entry name" value="HisK_dim/P_dom"/>
</dbReference>
<dbReference type="InterPro" id="IPR000700">
    <property type="entry name" value="PAS-assoc_C"/>
</dbReference>
<evidence type="ECO:0000313" key="9">
    <source>
        <dbReference type="EMBL" id="NMO22607.1"/>
    </source>
</evidence>
<dbReference type="PROSITE" id="PS50109">
    <property type="entry name" value="HIS_KIN"/>
    <property type="match status" value="1"/>
</dbReference>
<evidence type="ECO:0000256" key="2">
    <source>
        <dbReference type="ARBA" id="ARBA00012438"/>
    </source>
</evidence>
<evidence type="ECO:0000259" key="6">
    <source>
        <dbReference type="PROSITE" id="PS50110"/>
    </source>
</evidence>
<dbReference type="InterPro" id="IPR001610">
    <property type="entry name" value="PAC"/>
</dbReference>
<dbReference type="InterPro" id="IPR003594">
    <property type="entry name" value="HATPase_dom"/>
</dbReference>
<evidence type="ECO:0000259" key="8">
    <source>
        <dbReference type="PROSITE" id="PS50113"/>
    </source>
</evidence>
<dbReference type="EMBL" id="JABBJJ010000445">
    <property type="protein sequence ID" value="NMO22607.1"/>
    <property type="molecule type" value="Genomic_DNA"/>
</dbReference>
<dbReference type="NCBIfam" id="TIGR00229">
    <property type="entry name" value="sensory_box"/>
    <property type="match status" value="1"/>
</dbReference>
<gene>
    <name evidence="9" type="ORF">HG543_48295</name>
</gene>
<dbReference type="PROSITE" id="PS50110">
    <property type="entry name" value="RESPONSE_REGULATORY"/>
    <property type="match status" value="1"/>
</dbReference>
<dbReference type="InterPro" id="IPR035965">
    <property type="entry name" value="PAS-like_dom_sf"/>
</dbReference>
<dbReference type="SUPFAM" id="SSF47384">
    <property type="entry name" value="Homodimeric domain of signal transducing histidine kinase"/>
    <property type="match status" value="1"/>
</dbReference>
<feature type="non-terminal residue" evidence="9">
    <location>
        <position position="1"/>
    </location>
</feature>
<dbReference type="CDD" id="cd00082">
    <property type="entry name" value="HisKA"/>
    <property type="match status" value="1"/>
</dbReference>
<dbReference type="SUPFAM" id="SSF55874">
    <property type="entry name" value="ATPase domain of HSP90 chaperone/DNA topoisomerase II/histidine kinase"/>
    <property type="match status" value="1"/>
</dbReference>
<organism evidence="9 10">
    <name type="scientific">Pyxidicoccus fallax</name>
    <dbReference type="NCBI Taxonomy" id="394095"/>
    <lineage>
        <taxon>Bacteria</taxon>
        <taxon>Pseudomonadati</taxon>
        <taxon>Myxococcota</taxon>
        <taxon>Myxococcia</taxon>
        <taxon>Myxococcales</taxon>
        <taxon>Cystobacterineae</taxon>
        <taxon>Myxococcaceae</taxon>
        <taxon>Pyxidicoccus</taxon>
    </lineage>
</organism>
<evidence type="ECO:0000256" key="1">
    <source>
        <dbReference type="ARBA" id="ARBA00000085"/>
    </source>
</evidence>
<accession>A0A848LWY2</accession>
<feature type="modified residue" description="4-aspartylphosphate" evidence="4">
    <location>
        <position position="57"/>
    </location>
</feature>
<dbReference type="GO" id="GO:0000155">
    <property type="term" value="F:phosphorelay sensor kinase activity"/>
    <property type="evidence" value="ECO:0007669"/>
    <property type="project" value="InterPro"/>
</dbReference>
<sequence>RDGARSAPVILVVDDYEASRYLLAVTLKRAGYATVEAATGEDALKHARDMPDAVLLDVLLPDMLGFEVCQRLKRDPVTASIPVIQLSASFTSATDKVEGLQGGADSYLFAPVDPEELLATLGRLLRTQASARKQSNLLDAERAIRTELERANALLREQAFILRNVHDSIIVTDLEGRITHWNHGAEQLFGYTSREMLGEPTARIYPGQASDDPAADLARIRAGLDFQGEWRGRRKDGTEVWVDIRTTLLRGDAGEDVGFLGVAKDITERRRVREELRRRAEFEQQLIGIVSHDLRNPLSVMLLAASVLQRREDLDERAHAHLARIVSSGERATRMIRDLLDFTQARLGGGIRLERGPTDLHAVVRDVVEDLRVSHAQREVRLELSGEGRGVWDGDRMAQVLTNLLSNALAYSPATLPVTVRAGSSDAQWHVSVHNGGEPIPPHLQATLFEPMRRGPSASGGASSRSIGLGLYIVHHIVDAHGGTVALDSSAEAGTTFTVRLPRQEPTPEGP</sequence>
<dbReference type="InterPro" id="IPR036890">
    <property type="entry name" value="HATPase_C_sf"/>
</dbReference>
<dbReference type="RefSeq" id="WP_169351736.1">
    <property type="nucleotide sequence ID" value="NZ_JABBJJ010000445.1"/>
</dbReference>
<feature type="domain" description="PAC" evidence="8">
    <location>
        <begin position="226"/>
        <end position="278"/>
    </location>
</feature>
<evidence type="ECO:0000256" key="3">
    <source>
        <dbReference type="ARBA" id="ARBA00022553"/>
    </source>
</evidence>
<evidence type="ECO:0000313" key="10">
    <source>
        <dbReference type="Proteomes" id="UP000518300"/>
    </source>
</evidence>
<dbReference type="InterPro" id="IPR000014">
    <property type="entry name" value="PAS"/>
</dbReference>
<feature type="domain" description="Response regulatory" evidence="6">
    <location>
        <begin position="9"/>
        <end position="125"/>
    </location>
</feature>
<comment type="catalytic activity">
    <reaction evidence="1">
        <text>ATP + protein L-histidine = ADP + protein N-phospho-L-histidine.</text>
        <dbReference type="EC" id="2.7.13.3"/>
    </reaction>
</comment>
<evidence type="ECO:0000259" key="5">
    <source>
        <dbReference type="PROSITE" id="PS50109"/>
    </source>
</evidence>
<dbReference type="PANTHER" id="PTHR43547">
    <property type="entry name" value="TWO-COMPONENT HISTIDINE KINASE"/>
    <property type="match status" value="1"/>
</dbReference>
<dbReference type="SUPFAM" id="SSF55785">
    <property type="entry name" value="PYP-like sensor domain (PAS domain)"/>
    <property type="match status" value="1"/>
</dbReference>
<dbReference type="Pfam" id="PF02518">
    <property type="entry name" value="HATPase_c"/>
    <property type="match status" value="1"/>
</dbReference>